<comment type="caution">
    <text evidence="2">The sequence shown here is derived from an EMBL/GenBank/DDBJ whole genome shotgun (WGS) entry which is preliminary data.</text>
</comment>
<protein>
    <submittedName>
        <fullName evidence="2">Uncharacterized protein</fullName>
    </submittedName>
</protein>
<feature type="compositionally biased region" description="Polar residues" evidence="1">
    <location>
        <begin position="54"/>
        <end position="68"/>
    </location>
</feature>
<dbReference type="AlphaFoldDB" id="A0ABD1PTV1"/>
<proteinExistence type="predicted"/>
<accession>A0ABD1PTV1</accession>
<reference evidence="3" key="1">
    <citation type="submission" date="2024-07" db="EMBL/GenBank/DDBJ databases">
        <title>Two chromosome-level genome assemblies of Korean endemic species Abeliophyllum distichum and Forsythia ovata (Oleaceae).</title>
        <authorList>
            <person name="Jang H."/>
        </authorList>
    </citation>
    <scope>NUCLEOTIDE SEQUENCE [LARGE SCALE GENOMIC DNA]</scope>
</reference>
<sequence length="103" mass="10975">MAIVATSSTARSVIRSSAIRSIATRLGSQSKAAQCPFRIPSRNPSLIASSVKLGSNFNGESTEPQPTATPVRLRQSPPLSVCESQQTVAQHHSNTSSSAVRRW</sequence>
<feature type="region of interest" description="Disordered" evidence="1">
    <location>
        <begin position="54"/>
        <end position="103"/>
    </location>
</feature>
<feature type="compositionally biased region" description="Polar residues" evidence="1">
    <location>
        <begin position="82"/>
        <end position="103"/>
    </location>
</feature>
<dbReference type="Proteomes" id="UP001604336">
    <property type="component" value="Unassembled WGS sequence"/>
</dbReference>
<name>A0ABD1PTV1_9LAMI</name>
<organism evidence="2 3">
    <name type="scientific">Abeliophyllum distichum</name>
    <dbReference type="NCBI Taxonomy" id="126358"/>
    <lineage>
        <taxon>Eukaryota</taxon>
        <taxon>Viridiplantae</taxon>
        <taxon>Streptophyta</taxon>
        <taxon>Embryophyta</taxon>
        <taxon>Tracheophyta</taxon>
        <taxon>Spermatophyta</taxon>
        <taxon>Magnoliopsida</taxon>
        <taxon>eudicotyledons</taxon>
        <taxon>Gunneridae</taxon>
        <taxon>Pentapetalae</taxon>
        <taxon>asterids</taxon>
        <taxon>lamiids</taxon>
        <taxon>Lamiales</taxon>
        <taxon>Oleaceae</taxon>
        <taxon>Forsythieae</taxon>
        <taxon>Abeliophyllum</taxon>
    </lineage>
</organism>
<dbReference type="EMBL" id="JBFOLK010000013">
    <property type="protein sequence ID" value="KAL2467360.1"/>
    <property type="molecule type" value="Genomic_DNA"/>
</dbReference>
<keyword evidence="3" id="KW-1185">Reference proteome</keyword>
<evidence type="ECO:0000256" key="1">
    <source>
        <dbReference type="SAM" id="MobiDB-lite"/>
    </source>
</evidence>
<gene>
    <name evidence="2" type="ORF">Adt_43211</name>
</gene>
<evidence type="ECO:0000313" key="3">
    <source>
        <dbReference type="Proteomes" id="UP001604336"/>
    </source>
</evidence>
<evidence type="ECO:0000313" key="2">
    <source>
        <dbReference type="EMBL" id="KAL2467360.1"/>
    </source>
</evidence>